<dbReference type="EMBL" id="MTKT01005809">
    <property type="protein sequence ID" value="OWM64451.1"/>
    <property type="molecule type" value="Genomic_DNA"/>
</dbReference>
<feature type="signal peptide" evidence="1">
    <location>
        <begin position="1"/>
        <end position="29"/>
    </location>
</feature>
<feature type="chain" id="PRO_5014071540" evidence="1">
    <location>
        <begin position="30"/>
        <end position="71"/>
    </location>
</feature>
<evidence type="ECO:0000256" key="1">
    <source>
        <dbReference type="SAM" id="SignalP"/>
    </source>
</evidence>
<evidence type="ECO:0000313" key="5">
    <source>
        <dbReference type="Proteomes" id="UP000233551"/>
    </source>
</evidence>
<protein>
    <submittedName>
        <fullName evidence="2">Uncharacterized protein</fullName>
    </submittedName>
</protein>
<evidence type="ECO:0000313" key="3">
    <source>
        <dbReference type="EMBL" id="PKI75600.1"/>
    </source>
</evidence>
<organism evidence="2 4">
    <name type="scientific">Punica granatum</name>
    <name type="common">Pomegranate</name>
    <dbReference type="NCBI Taxonomy" id="22663"/>
    <lineage>
        <taxon>Eukaryota</taxon>
        <taxon>Viridiplantae</taxon>
        <taxon>Streptophyta</taxon>
        <taxon>Embryophyta</taxon>
        <taxon>Tracheophyta</taxon>
        <taxon>Spermatophyta</taxon>
        <taxon>Magnoliopsida</taxon>
        <taxon>eudicotyledons</taxon>
        <taxon>Gunneridae</taxon>
        <taxon>Pentapetalae</taxon>
        <taxon>rosids</taxon>
        <taxon>malvids</taxon>
        <taxon>Myrtales</taxon>
        <taxon>Lythraceae</taxon>
        <taxon>Punica</taxon>
    </lineage>
</organism>
<keyword evidence="1" id="KW-0732">Signal</keyword>
<proteinExistence type="predicted"/>
<keyword evidence="5" id="KW-1185">Reference proteome</keyword>
<evidence type="ECO:0000313" key="2">
    <source>
        <dbReference type="EMBL" id="OWM64451.1"/>
    </source>
</evidence>
<dbReference type="Proteomes" id="UP000197138">
    <property type="component" value="Unassembled WGS sequence"/>
</dbReference>
<reference evidence="4" key="1">
    <citation type="journal article" date="2017" name="Plant J.">
        <title>The pomegranate (Punica granatum L.) genome and the genomics of punicalagin biosynthesis.</title>
        <authorList>
            <person name="Qin G."/>
            <person name="Xu C."/>
            <person name="Ming R."/>
            <person name="Tang H."/>
            <person name="Guyot R."/>
            <person name="Kramer E.M."/>
            <person name="Hu Y."/>
            <person name="Yi X."/>
            <person name="Qi Y."/>
            <person name="Xu X."/>
            <person name="Gao Z."/>
            <person name="Pan H."/>
            <person name="Jian J."/>
            <person name="Tian Y."/>
            <person name="Yue Z."/>
            <person name="Xu Y."/>
        </authorList>
    </citation>
    <scope>NUCLEOTIDE SEQUENCE [LARGE SCALE GENOMIC DNA]</scope>
    <source>
        <strain evidence="4">cv. Dabenzi</strain>
    </source>
</reference>
<gene>
    <name evidence="2" type="ORF">CDL15_Pgr020418</name>
    <name evidence="3" type="ORF">CRG98_004001</name>
</gene>
<accession>A0A218VWT6</accession>
<sequence>MRKAFVVGCVLLVCTHLILISTAPASASARALVEEEKYVDGPTKKVEADQDQSAITGELKRCRPYHRCIPP</sequence>
<comment type="caution">
    <text evidence="2">The sequence shown here is derived from an EMBL/GenBank/DDBJ whole genome shotgun (WGS) entry which is preliminary data.</text>
</comment>
<dbReference type="EMBL" id="PGOL01000160">
    <property type="protein sequence ID" value="PKI75600.1"/>
    <property type="molecule type" value="Genomic_DNA"/>
</dbReference>
<reference evidence="2" key="2">
    <citation type="submission" date="2017-06" db="EMBL/GenBank/DDBJ databases">
        <title>The pomegranate genome and the genomics of punicalagin biosynthesis.</title>
        <authorList>
            <person name="Xu C."/>
        </authorList>
    </citation>
    <scope>NUCLEOTIDE SEQUENCE [LARGE SCALE GENOMIC DNA]</scope>
    <source>
        <tissue evidence="2">Fresh leaf</tissue>
    </source>
</reference>
<reference evidence="3 5" key="3">
    <citation type="submission" date="2017-11" db="EMBL/GenBank/DDBJ databases">
        <title>De-novo sequencing of pomegranate (Punica granatum L.) genome.</title>
        <authorList>
            <person name="Akparov Z."/>
            <person name="Amiraslanov A."/>
            <person name="Hajiyeva S."/>
            <person name="Abbasov M."/>
            <person name="Kaur K."/>
            <person name="Hamwieh A."/>
            <person name="Solovyev V."/>
            <person name="Salamov A."/>
            <person name="Braich B."/>
            <person name="Kosarev P."/>
            <person name="Mahmoud A."/>
            <person name="Hajiyev E."/>
            <person name="Babayeva S."/>
            <person name="Izzatullayeva V."/>
            <person name="Mammadov A."/>
            <person name="Mammadov A."/>
            <person name="Sharifova S."/>
            <person name="Ojaghi J."/>
            <person name="Eynullazada K."/>
            <person name="Bayramov B."/>
            <person name="Abdulazimova A."/>
            <person name="Shahmuradov I."/>
        </authorList>
    </citation>
    <scope>NUCLEOTIDE SEQUENCE [LARGE SCALE GENOMIC DNA]</scope>
    <source>
        <strain evidence="3">AG2017</strain>
        <strain evidence="5">cv. AG2017</strain>
        <tissue evidence="3">Leaf</tissue>
    </source>
</reference>
<name>A0A218VWT6_PUNGR</name>
<dbReference type="AlphaFoldDB" id="A0A218VWT6"/>
<evidence type="ECO:0000313" key="4">
    <source>
        <dbReference type="Proteomes" id="UP000197138"/>
    </source>
</evidence>
<dbReference type="Proteomes" id="UP000233551">
    <property type="component" value="Unassembled WGS sequence"/>
</dbReference>